<organism evidence="2 3">
    <name type="scientific">Habropoda laboriosa</name>
    <dbReference type="NCBI Taxonomy" id="597456"/>
    <lineage>
        <taxon>Eukaryota</taxon>
        <taxon>Metazoa</taxon>
        <taxon>Ecdysozoa</taxon>
        <taxon>Arthropoda</taxon>
        <taxon>Hexapoda</taxon>
        <taxon>Insecta</taxon>
        <taxon>Pterygota</taxon>
        <taxon>Neoptera</taxon>
        <taxon>Endopterygota</taxon>
        <taxon>Hymenoptera</taxon>
        <taxon>Apocrita</taxon>
        <taxon>Aculeata</taxon>
        <taxon>Apoidea</taxon>
        <taxon>Anthophila</taxon>
        <taxon>Apidae</taxon>
        <taxon>Habropoda</taxon>
    </lineage>
</organism>
<feature type="compositionally biased region" description="Basic and acidic residues" evidence="1">
    <location>
        <begin position="27"/>
        <end position="39"/>
    </location>
</feature>
<sequence length="94" mass="11114">MEDMENKEIEGEAPGTPRKEKRKRGKPSKEGYRSRERSSNRTMMEQWSGFTGKEDKAEEIDIEESPQKEQIRRQPSKEREEAKEGKKRSCQKKL</sequence>
<protein>
    <submittedName>
        <fullName evidence="2">Uncharacterized protein</fullName>
    </submittedName>
</protein>
<proteinExistence type="predicted"/>
<feature type="compositionally biased region" description="Basic residues" evidence="1">
    <location>
        <begin position="85"/>
        <end position="94"/>
    </location>
</feature>
<feature type="region of interest" description="Disordered" evidence="1">
    <location>
        <begin position="1"/>
        <end position="94"/>
    </location>
</feature>
<evidence type="ECO:0000313" key="3">
    <source>
        <dbReference type="Proteomes" id="UP000053825"/>
    </source>
</evidence>
<keyword evidence="3" id="KW-1185">Reference proteome</keyword>
<feature type="compositionally biased region" description="Basic and acidic residues" evidence="1">
    <location>
        <begin position="65"/>
        <end position="84"/>
    </location>
</feature>
<feature type="compositionally biased region" description="Basic and acidic residues" evidence="1">
    <location>
        <begin position="1"/>
        <end position="10"/>
    </location>
</feature>
<reference evidence="2 3" key="1">
    <citation type="submission" date="2015-07" db="EMBL/GenBank/DDBJ databases">
        <title>The genome of Habropoda laboriosa.</title>
        <authorList>
            <person name="Pan H."/>
            <person name="Kapheim K."/>
        </authorList>
    </citation>
    <scope>NUCLEOTIDE SEQUENCE [LARGE SCALE GENOMIC DNA]</scope>
    <source>
        <strain evidence="2">0110345459</strain>
    </source>
</reference>
<dbReference type="Proteomes" id="UP000053825">
    <property type="component" value="Unassembled WGS sequence"/>
</dbReference>
<evidence type="ECO:0000256" key="1">
    <source>
        <dbReference type="SAM" id="MobiDB-lite"/>
    </source>
</evidence>
<gene>
    <name evidence="2" type="ORF">WH47_03085</name>
</gene>
<evidence type="ECO:0000313" key="2">
    <source>
        <dbReference type="EMBL" id="KOC63583.1"/>
    </source>
</evidence>
<dbReference type="EMBL" id="KQ414693">
    <property type="protein sequence ID" value="KOC63583.1"/>
    <property type="molecule type" value="Genomic_DNA"/>
</dbReference>
<feature type="compositionally biased region" description="Polar residues" evidence="1">
    <location>
        <begin position="40"/>
        <end position="49"/>
    </location>
</feature>
<accession>A0A0L7QY99</accession>
<name>A0A0L7QY99_9HYME</name>
<dbReference type="AlphaFoldDB" id="A0A0L7QY99"/>